<evidence type="ECO:0000259" key="1">
    <source>
        <dbReference type="Pfam" id="PF00535"/>
    </source>
</evidence>
<dbReference type="Proteomes" id="UP000654345">
    <property type="component" value="Unassembled WGS sequence"/>
</dbReference>
<proteinExistence type="predicted"/>
<dbReference type="Pfam" id="PF00535">
    <property type="entry name" value="Glycos_transf_2"/>
    <property type="match status" value="1"/>
</dbReference>
<dbReference type="SUPFAM" id="SSF53448">
    <property type="entry name" value="Nucleotide-diphospho-sugar transferases"/>
    <property type="match status" value="1"/>
</dbReference>
<dbReference type="PANTHER" id="PTHR48090:SF7">
    <property type="entry name" value="RFBJ PROTEIN"/>
    <property type="match status" value="1"/>
</dbReference>
<gene>
    <name evidence="2" type="ORF">KSB_76310</name>
</gene>
<dbReference type="PANTHER" id="PTHR48090">
    <property type="entry name" value="UNDECAPRENYL-PHOSPHATE 4-DEOXY-4-FORMAMIDO-L-ARABINOSE TRANSFERASE-RELATED"/>
    <property type="match status" value="1"/>
</dbReference>
<organism evidence="2 3">
    <name type="scientific">Ktedonobacter robiniae</name>
    <dbReference type="NCBI Taxonomy" id="2778365"/>
    <lineage>
        <taxon>Bacteria</taxon>
        <taxon>Bacillati</taxon>
        <taxon>Chloroflexota</taxon>
        <taxon>Ktedonobacteria</taxon>
        <taxon>Ktedonobacterales</taxon>
        <taxon>Ktedonobacteraceae</taxon>
        <taxon>Ktedonobacter</taxon>
    </lineage>
</organism>
<dbReference type="InterPro" id="IPR050256">
    <property type="entry name" value="Glycosyltransferase_2"/>
</dbReference>
<keyword evidence="3" id="KW-1185">Reference proteome</keyword>
<dbReference type="InterPro" id="IPR001173">
    <property type="entry name" value="Glyco_trans_2-like"/>
</dbReference>
<dbReference type="RefSeq" id="WP_201375364.1">
    <property type="nucleotide sequence ID" value="NZ_BNJG01000003.1"/>
</dbReference>
<sequence length="259" mass="29135">MSKQEKYPSISVVIPARNEAQNLQHILPKLPEIVTEVILVDGHSTDDTSKIAQQLLPDIRVIQQEGRGKGDAMRVGFAACTGDVIVMLDADGSANPAEIVRFAEALMAGYDFAKGSRFIKGGGSQDITLLRSIGNYVLCQLANLLFRQHFSDLCYGYNAFWRHCLDRIDIDCDGFEIESQLCLRIHKAHYKIIEVPSVEHRRIYGESNLRTFRDGWRVLKTILKERSNTLTQTAHSAAQGNLYMQKQRSIKTVENPSVQ</sequence>
<feature type="domain" description="Glycosyltransferase 2-like" evidence="1">
    <location>
        <begin position="11"/>
        <end position="164"/>
    </location>
</feature>
<comment type="caution">
    <text evidence="2">The sequence shown here is derived from an EMBL/GenBank/DDBJ whole genome shotgun (WGS) entry which is preliminary data.</text>
</comment>
<dbReference type="Gene3D" id="3.90.550.10">
    <property type="entry name" value="Spore Coat Polysaccharide Biosynthesis Protein SpsA, Chain A"/>
    <property type="match status" value="1"/>
</dbReference>
<dbReference type="EMBL" id="BNJG01000003">
    <property type="protein sequence ID" value="GHO59156.1"/>
    <property type="molecule type" value="Genomic_DNA"/>
</dbReference>
<evidence type="ECO:0000313" key="2">
    <source>
        <dbReference type="EMBL" id="GHO59156.1"/>
    </source>
</evidence>
<accession>A0ABQ3V1Y2</accession>
<dbReference type="InterPro" id="IPR029044">
    <property type="entry name" value="Nucleotide-diphossugar_trans"/>
</dbReference>
<dbReference type="CDD" id="cd04179">
    <property type="entry name" value="DPM_DPG-synthase_like"/>
    <property type="match status" value="1"/>
</dbReference>
<reference evidence="2 3" key="1">
    <citation type="journal article" date="2021" name="Int. J. Syst. Evol. Microbiol.">
        <title>Reticulibacter mediterranei gen. nov., sp. nov., within the new family Reticulibacteraceae fam. nov., and Ktedonospora formicarum gen. nov., sp. nov., Ktedonobacter robiniae sp. nov., Dictyobacter formicarum sp. nov. and Dictyobacter arantiisoli sp. nov., belonging to the class Ktedonobacteria.</title>
        <authorList>
            <person name="Yabe S."/>
            <person name="Zheng Y."/>
            <person name="Wang C.M."/>
            <person name="Sakai Y."/>
            <person name="Abe K."/>
            <person name="Yokota A."/>
            <person name="Donadio S."/>
            <person name="Cavaletti L."/>
            <person name="Monciardini P."/>
        </authorList>
    </citation>
    <scope>NUCLEOTIDE SEQUENCE [LARGE SCALE GENOMIC DNA]</scope>
    <source>
        <strain evidence="2 3">SOSP1-30</strain>
    </source>
</reference>
<evidence type="ECO:0000313" key="3">
    <source>
        <dbReference type="Proteomes" id="UP000654345"/>
    </source>
</evidence>
<name>A0ABQ3V1Y2_9CHLR</name>
<protein>
    <recommendedName>
        <fullName evidence="1">Glycosyltransferase 2-like domain-containing protein</fullName>
    </recommendedName>
</protein>